<dbReference type="AlphaFoldDB" id="A0A9N9LJ92"/>
<keyword evidence="2" id="KW-1185">Reference proteome</keyword>
<dbReference type="PANTHER" id="PTHR33099:SF7">
    <property type="entry name" value="MYND-TYPE DOMAIN-CONTAINING PROTEIN"/>
    <property type="match status" value="1"/>
</dbReference>
<evidence type="ECO:0008006" key="3">
    <source>
        <dbReference type="Google" id="ProtNLM"/>
    </source>
</evidence>
<organism evidence="1 2">
    <name type="scientific">Hymenoscyphus albidus</name>
    <dbReference type="NCBI Taxonomy" id="595503"/>
    <lineage>
        <taxon>Eukaryota</taxon>
        <taxon>Fungi</taxon>
        <taxon>Dikarya</taxon>
        <taxon>Ascomycota</taxon>
        <taxon>Pezizomycotina</taxon>
        <taxon>Leotiomycetes</taxon>
        <taxon>Helotiales</taxon>
        <taxon>Helotiaceae</taxon>
        <taxon>Hymenoscyphus</taxon>
    </lineage>
</organism>
<accession>A0A9N9LJ92</accession>
<dbReference type="EMBL" id="CAJVRM010000076">
    <property type="protein sequence ID" value="CAG8973601.1"/>
    <property type="molecule type" value="Genomic_DNA"/>
</dbReference>
<name>A0A9N9LJ92_9HELO</name>
<dbReference type="Proteomes" id="UP000701801">
    <property type="component" value="Unassembled WGS sequence"/>
</dbReference>
<sequence length="650" mass="71975">MANDDLKASILECLTTLDVSGNWTIFGLELNPANPGIRLNNGGGIGLPLSDRDAEALIAVSRQGPSGKGTDTERKAWELSPTEFEITNPAFGPFLRNIVKKVSAGLGVDAARKGVRAELHRLLLCDGEAQFGPQEGSEKAPGVFATLAVSLPTKHEGGEFWLSHAGETKVFETSTASSFDSSYLAWFSDVAHEVGETISGHRLLLTYNIIHETLSTNELAAGSNKSLAKLRKLFALWKCEIDSGDHEFAHFNYLLSEYYAPRNLAFDALKEKDLAAVSVLRQICDEAGFSLYLADMKTSAKGPGGGGENPWDQEMDEIEETKTTLEKVIDLKGRVVAEKLAVDEPHFLDEDPFTGKEPDDRDHEEIELRSDSAWNEAFASRFGVLSALRKGFHEETERTLKTEEPYQTWISSETKKAITCATFMTREDGVALAQMCRLFPSGEILNDILPPIIKSKAQYTCMLMSFLDAIFSSTLTGDGSIDTNFARSIFMIVVQDLSPYLRLDVFIVPPKPVDVPKKSYSWKAPTPPPPPAIDSQNYIDIANLVLQFHGLELHCQLSQVLQQLSSRLGVISKNHYSTAYMPFLQILSSRLEEGQVPLEGSPFQRFFQVVLSGYVFYYVSYEPQAPQNQTRQTIPCSQSCKDCDRLNSSH</sequence>
<evidence type="ECO:0000313" key="1">
    <source>
        <dbReference type="EMBL" id="CAG8973601.1"/>
    </source>
</evidence>
<dbReference type="Gene3D" id="2.60.120.620">
    <property type="entry name" value="q2cbj1_9rhob like domain"/>
    <property type="match status" value="1"/>
</dbReference>
<gene>
    <name evidence="1" type="ORF">HYALB_00009753</name>
</gene>
<dbReference type="OrthoDB" id="27483at2759"/>
<reference evidence="1" key="1">
    <citation type="submission" date="2021-07" db="EMBL/GenBank/DDBJ databases">
        <authorList>
            <person name="Durling M."/>
        </authorList>
    </citation>
    <scope>NUCLEOTIDE SEQUENCE</scope>
</reference>
<proteinExistence type="predicted"/>
<dbReference type="PANTHER" id="PTHR33099">
    <property type="entry name" value="FE2OG DIOXYGENASE DOMAIN-CONTAINING PROTEIN"/>
    <property type="match status" value="1"/>
</dbReference>
<evidence type="ECO:0000313" key="2">
    <source>
        <dbReference type="Proteomes" id="UP000701801"/>
    </source>
</evidence>
<protein>
    <recommendedName>
        <fullName evidence="3">Prolyl 4-hydroxylase alpha subunit Fe(2+) 2OG dioxygenase domain-containing protein</fullName>
    </recommendedName>
</protein>
<comment type="caution">
    <text evidence="1">The sequence shown here is derived from an EMBL/GenBank/DDBJ whole genome shotgun (WGS) entry which is preliminary data.</text>
</comment>